<dbReference type="SUPFAM" id="SSF53756">
    <property type="entry name" value="UDP-Glycosyltransferase/glycogen phosphorylase"/>
    <property type="match status" value="1"/>
</dbReference>
<protein>
    <recommendedName>
        <fullName evidence="4">Glycosyltransferase subfamily 4-like N-terminal domain-containing protein</fullName>
    </recommendedName>
</protein>
<sequence>MSTTTQQPLRIGFIHPDLGIGGAERLVVDAAIGLTRLGHSVQIFTSSHQPERAFIETSDGTLE</sequence>
<feature type="non-terminal residue" evidence="2">
    <location>
        <position position="63"/>
    </location>
</feature>
<evidence type="ECO:0000256" key="1">
    <source>
        <dbReference type="ARBA" id="ARBA00022679"/>
    </source>
</evidence>
<dbReference type="PANTHER" id="PTHR45918">
    <property type="entry name" value="ALPHA-1,3/1,6-MANNOSYLTRANSFERASE ALG2"/>
    <property type="match status" value="1"/>
</dbReference>
<gene>
    <name evidence="2" type="ORF">PSTG_19551</name>
</gene>
<dbReference type="PANTHER" id="PTHR45918:SF1">
    <property type="entry name" value="ALPHA-1,3_1,6-MANNOSYLTRANSFERASE ALG2"/>
    <property type="match status" value="1"/>
</dbReference>
<evidence type="ECO:0000313" key="3">
    <source>
        <dbReference type="Proteomes" id="UP000054564"/>
    </source>
</evidence>
<accession>A0A0L0UK56</accession>
<comment type="caution">
    <text evidence="2">The sequence shown here is derived from an EMBL/GenBank/DDBJ whole genome shotgun (WGS) entry which is preliminary data.</text>
</comment>
<dbReference type="AlphaFoldDB" id="A0A0L0UK56"/>
<dbReference type="InterPro" id="IPR027054">
    <property type="entry name" value="ALG2"/>
</dbReference>
<proteinExistence type="predicted"/>
<name>A0A0L0UK56_9BASI</name>
<dbReference type="EMBL" id="AJIL01006905">
    <property type="protein sequence ID" value="KNE87074.1"/>
    <property type="molecule type" value="Genomic_DNA"/>
</dbReference>
<evidence type="ECO:0008006" key="4">
    <source>
        <dbReference type="Google" id="ProtNLM"/>
    </source>
</evidence>
<dbReference type="Gene3D" id="3.40.50.2000">
    <property type="entry name" value="Glycogen Phosphorylase B"/>
    <property type="match status" value="1"/>
</dbReference>
<dbReference type="STRING" id="1165861.A0A0L0UK56"/>
<organism evidence="2 3">
    <name type="scientific">Puccinia striiformis f. sp. tritici PST-78</name>
    <dbReference type="NCBI Taxonomy" id="1165861"/>
    <lineage>
        <taxon>Eukaryota</taxon>
        <taxon>Fungi</taxon>
        <taxon>Dikarya</taxon>
        <taxon>Basidiomycota</taxon>
        <taxon>Pucciniomycotina</taxon>
        <taxon>Pucciniomycetes</taxon>
        <taxon>Pucciniales</taxon>
        <taxon>Pucciniaceae</taxon>
        <taxon>Puccinia</taxon>
    </lineage>
</organism>
<evidence type="ECO:0000313" key="2">
    <source>
        <dbReference type="EMBL" id="KNE87074.1"/>
    </source>
</evidence>
<dbReference type="GO" id="GO:0004378">
    <property type="term" value="F:GDP-Man:Man(1)GlcNAc(2)-PP-Dol alpha-1,3-mannosyltransferase activity"/>
    <property type="evidence" value="ECO:0007669"/>
    <property type="project" value="InterPro"/>
</dbReference>
<keyword evidence="3" id="KW-1185">Reference proteome</keyword>
<reference evidence="3" key="1">
    <citation type="submission" date="2014-03" db="EMBL/GenBank/DDBJ databases">
        <title>The Genome Sequence of Puccinia striiformis f. sp. tritici PST-78.</title>
        <authorList>
            <consortium name="The Broad Institute Genome Sequencing Platform"/>
            <person name="Cuomo C."/>
            <person name="Hulbert S."/>
            <person name="Chen X."/>
            <person name="Walker B."/>
            <person name="Young S.K."/>
            <person name="Zeng Q."/>
            <person name="Gargeya S."/>
            <person name="Fitzgerald M."/>
            <person name="Haas B."/>
            <person name="Abouelleil A."/>
            <person name="Alvarado L."/>
            <person name="Arachchi H.M."/>
            <person name="Berlin A.M."/>
            <person name="Chapman S.B."/>
            <person name="Goldberg J."/>
            <person name="Griggs A."/>
            <person name="Gujja S."/>
            <person name="Hansen M."/>
            <person name="Howarth C."/>
            <person name="Imamovic A."/>
            <person name="Larimer J."/>
            <person name="McCowan C."/>
            <person name="Montmayeur A."/>
            <person name="Murphy C."/>
            <person name="Neiman D."/>
            <person name="Pearson M."/>
            <person name="Priest M."/>
            <person name="Roberts A."/>
            <person name="Saif S."/>
            <person name="Shea T."/>
            <person name="Sisk P."/>
            <person name="Sykes S."/>
            <person name="Wortman J."/>
            <person name="Nusbaum C."/>
            <person name="Birren B."/>
        </authorList>
    </citation>
    <scope>NUCLEOTIDE SEQUENCE [LARGE SCALE GENOMIC DNA]</scope>
    <source>
        <strain evidence="3">race PST-78</strain>
    </source>
</reference>
<dbReference type="GO" id="GO:0012505">
    <property type="term" value="C:endomembrane system"/>
    <property type="evidence" value="ECO:0007669"/>
    <property type="project" value="TreeGrafter"/>
</dbReference>
<dbReference type="Proteomes" id="UP000054564">
    <property type="component" value="Unassembled WGS sequence"/>
</dbReference>
<keyword evidence="1" id="KW-0808">Transferase</keyword>